<dbReference type="InterPro" id="IPR006594">
    <property type="entry name" value="LisH"/>
</dbReference>
<dbReference type="GO" id="GO:0003714">
    <property type="term" value="F:transcription corepressor activity"/>
    <property type="evidence" value="ECO:0007669"/>
    <property type="project" value="InterPro"/>
</dbReference>
<name>A0AAE1Y0X8_9LAMI</name>
<proteinExistence type="predicted"/>
<organism evidence="1 2">
    <name type="scientific">Sesamum alatum</name>
    <dbReference type="NCBI Taxonomy" id="300844"/>
    <lineage>
        <taxon>Eukaryota</taxon>
        <taxon>Viridiplantae</taxon>
        <taxon>Streptophyta</taxon>
        <taxon>Embryophyta</taxon>
        <taxon>Tracheophyta</taxon>
        <taxon>Spermatophyta</taxon>
        <taxon>Magnoliopsida</taxon>
        <taxon>eudicotyledons</taxon>
        <taxon>Gunneridae</taxon>
        <taxon>Pentapetalae</taxon>
        <taxon>asterids</taxon>
        <taxon>lamiids</taxon>
        <taxon>Lamiales</taxon>
        <taxon>Pedaliaceae</taxon>
        <taxon>Sesamum</taxon>
    </lineage>
</organism>
<dbReference type="PROSITE" id="PS50896">
    <property type="entry name" value="LISH"/>
    <property type="match status" value="1"/>
</dbReference>
<reference evidence="1" key="1">
    <citation type="submission" date="2020-06" db="EMBL/GenBank/DDBJ databases">
        <authorList>
            <person name="Li T."/>
            <person name="Hu X."/>
            <person name="Zhang T."/>
            <person name="Song X."/>
            <person name="Zhang H."/>
            <person name="Dai N."/>
            <person name="Sheng W."/>
            <person name="Hou X."/>
            <person name="Wei L."/>
        </authorList>
    </citation>
    <scope>NUCLEOTIDE SEQUENCE</scope>
    <source>
        <strain evidence="1">3651</strain>
        <tissue evidence="1">Leaf</tissue>
    </source>
</reference>
<dbReference type="PANTHER" id="PTHR44376">
    <property type="entry name" value="TRANSCRIPTIONAL REGULATOR OF FILAMENTOUS GROWTH FLO8"/>
    <property type="match status" value="1"/>
</dbReference>
<dbReference type="PANTHER" id="PTHR44376:SF8">
    <property type="entry name" value="TRANSCRIPTIONAL COREPRESSOR LEUNIG-LIKE"/>
    <property type="match status" value="1"/>
</dbReference>
<dbReference type="Proteomes" id="UP001293254">
    <property type="component" value="Unassembled WGS sequence"/>
</dbReference>
<reference evidence="1" key="2">
    <citation type="journal article" date="2024" name="Plant">
        <title>Genomic evolution and insights into agronomic trait innovations of Sesamum species.</title>
        <authorList>
            <person name="Miao H."/>
            <person name="Wang L."/>
            <person name="Qu L."/>
            <person name="Liu H."/>
            <person name="Sun Y."/>
            <person name="Le M."/>
            <person name="Wang Q."/>
            <person name="Wei S."/>
            <person name="Zheng Y."/>
            <person name="Lin W."/>
            <person name="Duan Y."/>
            <person name="Cao H."/>
            <person name="Xiong S."/>
            <person name="Wang X."/>
            <person name="Wei L."/>
            <person name="Li C."/>
            <person name="Ma Q."/>
            <person name="Ju M."/>
            <person name="Zhao R."/>
            <person name="Li G."/>
            <person name="Mu C."/>
            <person name="Tian Q."/>
            <person name="Mei H."/>
            <person name="Zhang T."/>
            <person name="Gao T."/>
            <person name="Zhang H."/>
        </authorList>
    </citation>
    <scope>NUCLEOTIDE SEQUENCE</scope>
    <source>
        <strain evidence="1">3651</strain>
    </source>
</reference>
<evidence type="ECO:0008006" key="3">
    <source>
        <dbReference type="Google" id="ProtNLM"/>
    </source>
</evidence>
<dbReference type="EMBL" id="JACGWO010000008">
    <property type="protein sequence ID" value="KAK4421216.1"/>
    <property type="molecule type" value="Genomic_DNA"/>
</dbReference>
<keyword evidence="2" id="KW-1185">Reference proteome</keyword>
<sequence>MDSDKMLELFIHDYLMKMNRPASAVVFAREANLQREDAPVAPRDTPKGYLFDSFSMFLDEYFAEMSKGGKAAEDSLSKFRLVPEVIERVLAKMDLVERMSTVMSNL</sequence>
<evidence type="ECO:0000313" key="1">
    <source>
        <dbReference type="EMBL" id="KAK4421216.1"/>
    </source>
</evidence>
<accession>A0AAE1Y0X8</accession>
<gene>
    <name evidence="1" type="ORF">Salat_2072100</name>
</gene>
<comment type="caution">
    <text evidence="1">The sequence shown here is derived from an EMBL/GenBank/DDBJ whole genome shotgun (WGS) entry which is preliminary data.</text>
</comment>
<dbReference type="InterPro" id="IPR044716">
    <property type="entry name" value="LEUNIG-like"/>
</dbReference>
<dbReference type="AlphaFoldDB" id="A0AAE1Y0X8"/>
<evidence type="ECO:0000313" key="2">
    <source>
        <dbReference type="Proteomes" id="UP001293254"/>
    </source>
</evidence>
<protein>
    <recommendedName>
        <fullName evidence="3">LisH domain-containing protein</fullName>
    </recommendedName>
</protein>